<evidence type="ECO:0000313" key="2">
    <source>
        <dbReference type="Proteomes" id="UP000184513"/>
    </source>
</evidence>
<dbReference type="STRING" id="388280.SAMN04488057_105309"/>
<evidence type="ECO:0000313" key="1">
    <source>
        <dbReference type="EMBL" id="SHN02866.1"/>
    </source>
</evidence>
<keyword evidence="2" id="KW-1185">Reference proteome</keyword>
<protein>
    <recommendedName>
        <fullName evidence="3">Delta-aminolevulinic acid dehydratase</fullName>
    </recommendedName>
</protein>
<dbReference type="RefSeq" id="WP_073094535.1">
    <property type="nucleotide sequence ID" value="NZ_FRCY01000005.1"/>
</dbReference>
<accession>A0A1M7NI09</accession>
<organism evidence="1 2">
    <name type="scientific">Cyclobacterium lianum</name>
    <dbReference type="NCBI Taxonomy" id="388280"/>
    <lineage>
        <taxon>Bacteria</taxon>
        <taxon>Pseudomonadati</taxon>
        <taxon>Bacteroidota</taxon>
        <taxon>Cytophagia</taxon>
        <taxon>Cytophagales</taxon>
        <taxon>Cyclobacteriaceae</taxon>
        <taxon>Cyclobacterium</taxon>
    </lineage>
</organism>
<dbReference type="AlphaFoldDB" id="A0A1M7NI09"/>
<name>A0A1M7NI09_9BACT</name>
<reference evidence="1 2" key="1">
    <citation type="submission" date="2016-11" db="EMBL/GenBank/DDBJ databases">
        <authorList>
            <person name="Jaros S."/>
            <person name="Januszkiewicz K."/>
            <person name="Wedrychowicz H."/>
        </authorList>
    </citation>
    <scope>NUCLEOTIDE SEQUENCE [LARGE SCALE GENOMIC DNA]</scope>
    <source>
        <strain evidence="1 2">CGMCC 1.6102</strain>
    </source>
</reference>
<dbReference type="OrthoDB" id="9788790at2"/>
<proteinExistence type="predicted"/>
<dbReference type="InterPro" id="IPR008928">
    <property type="entry name" value="6-hairpin_glycosidase_sf"/>
</dbReference>
<gene>
    <name evidence="1" type="ORF">SAMN04488057_105309</name>
</gene>
<dbReference type="SUPFAM" id="SSF48208">
    <property type="entry name" value="Six-hairpin glycosidases"/>
    <property type="match status" value="1"/>
</dbReference>
<dbReference type="Gene3D" id="1.50.10.20">
    <property type="match status" value="1"/>
</dbReference>
<dbReference type="Proteomes" id="UP000184513">
    <property type="component" value="Unassembled WGS sequence"/>
</dbReference>
<sequence>MESFKSGNKHQFFDAFSTLEKFCEAEGFKGYDPYDSLNSTFFQRLPLVSDSRIAKLAWTQFFKRAPFNLRPLVGVPKEYNPKALGLFLSGYCNLYRIDPDQKFAEKIYFFGDKILELQSAGWSGSCWGYNFDWQARAFFQPRFTPTVVATTFVACSLLDAFDITKNQSYFDAARSACDFILQDLYRTYDENGDFSFSYSPLDKSVVFNASLLGARLLSRVYHHTREQNLYEEAKKAVAFACKYQQENGAWSYGTLPFHQWIDNFHTGYNLECLSDFSRYTGDISFENYAERGFDYYISTFFTEKGVPKYYNNSTYPIDIHAPTQLVITLDKMGKFGQYNELAEKVLKWTVENMQSSRGYFYYQINKYFTSKIPYMRWAQAWMFLCFTVWFRKDPPVSLQSGVEAEERSDKS</sequence>
<dbReference type="GO" id="GO:0005975">
    <property type="term" value="P:carbohydrate metabolic process"/>
    <property type="evidence" value="ECO:0007669"/>
    <property type="project" value="InterPro"/>
</dbReference>
<dbReference type="EMBL" id="FRCY01000005">
    <property type="protein sequence ID" value="SHN02866.1"/>
    <property type="molecule type" value="Genomic_DNA"/>
</dbReference>
<evidence type="ECO:0008006" key="3">
    <source>
        <dbReference type="Google" id="ProtNLM"/>
    </source>
</evidence>